<organism evidence="2 3">
    <name type="scientific">Hominisplanchenecus faecis</name>
    <dbReference type="NCBI Taxonomy" id="2885351"/>
    <lineage>
        <taxon>Bacteria</taxon>
        <taxon>Bacillati</taxon>
        <taxon>Bacillota</taxon>
        <taxon>Clostridia</taxon>
        <taxon>Lachnospirales</taxon>
        <taxon>Lachnospiraceae</taxon>
        <taxon>Hominisplanchenecus</taxon>
    </lineage>
</organism>
<evidence type="ECO:0000313" key="2">
    <source>
        <dbReference type="EMBL" id="MCC2148286.1"/>
    </source>
</evidence>
<keyword evidence="3" id="KW-1185">Reference proteome</keyword>
<dbReference type="EMBL" id="JAJEQE010000006">
    <property type="protein sequence ID" value="MCC2148286.1"/>
    <property type="molecule type" value="Genomic_DNA"/>
</dbReference>
<evidence type="ECO:0000256" key="1">
    <source>
        <dbReference type="SAM" id="Phobius"/>
    </source>
</evidence>
<reference evidence="2 3" key="1">
    <citation type="submission" date="2021-10" db="EMBL/GenBank/DDBJ databases">
        <title>Anaerobic single-cell dispensing facilitates the cultivation of human gut bacteria.</title>
        <authorList>
            <person name="Afrizal A."/>
        </authorList>
    </citation>
    <scope>NUCLEOTIDE SEQUENCE [LARGE SCALE GENOMIC DNA]</scope>
    <source>
        <strain evidence="2 3">CLA-AA-H246</strain>
    </source>
</reference>
<evidence type="ECO:0000313" key="3">
    <source>
        <dbReference type="Proteomes" id="UP001299235"/>
    </source>
</evidence>
<comment type="caution">
    <text evidence="2">The sequence shown here is derived from an EMBL/GenBank/DDBJ whole genome shotgun (WGS) entry which is preliminary data.</text>
</comment>
<feature type="transmembrane region" description="Helical" evidence="1">
    <location>
        <begin position="14"/>
        <end position="36"/>
    </location>
</feature>
<proteinExistence type="predicted"/>
<keyword evidence="1" id="KW-1133">Transmembrane helix</keyword>
<dbReference type="Proteomes" id="UP001299235">
    <property type="component" value="Unassembled WGS sequence"/>
</dbReference>
<name>A0ABS8ESX9_9FIRM</name>
<accession>A0ABS8ESX9</accession>
<keyword evidence="1" id="KW-0472">Membrane</keyword>
<gene>
    <name evidence="2" type="ORF">LKD42_03290</name>
</gene>
<protein>
    <submittedName>
        <fullName evidence="2">Uncharacterized protein</fullName>
    </submittedName>
</protein>
<sequence length="155" mass="17400">MSKPKIVVLHMRELIYTAIFIFLILVLLILLFLMFWPHDASNTPDTETKTTFSSSADADSVGYQPGVYTASLILNNHYADIEVTLNRDQIDSIRLVNLGDSVTTAFPLVEPSLDELSEQICQKQSLDGITCSRENKYTSELLFQAIKNSLAKAQR</sequence>
<keyword evidence="1" id="KW-0812">Transmembrane</keyword>